<evidence type="ECO:0000256" key="5">
    <source>
        <dbReference type="ARBA" id="ARBA00023136"/>
    </source>
</evidence>
<dbReference type="SMART" id="SM00849">
    <property type="entry name" value="Lactamase_B"/>
    <property type="match status" value="1"/>
</dbReference>
<keyword evidence="2" id="KW-1003">Cell membrane</keyword>
<dbReference type="NCBIfam" id="TIGR00361">
    <property type="entry name" value="ComEC_Rec2"/>
    <property type="match status" value="1"/>
</dbReference>
<evidence type="ECO:0000256" key="3">
    <source>
        <dbReference type="ARBA" id="ARBA00022692"/>
    </source>
</evidence>
<dbReference type="Proteomes" id="UP000541636">
    <property type="component" value="Unassembled WGS sequence"/>
</dbReference>
<feature type="transmembrane region" description="Helical" evidence="6">
    <location>
        <begin position="60"/>
        <end position="81"/>
    </location>
</feature>
<feature type="transmembrane region" description="Helical" evidence="6">
    <location>
        <begin position="385"/>
        <end position="407"/>
    </location>
</feature>
<evidence type="ECO:0000256" key="6">
    <source>
        <dbReference type="SAM" id="Phobius"/>
    </source>
</evidence>
<reference evidence="8 9" key="1">
    <citation type="journal article" date="2017" name="Int. J. Syst. Evol. Microbiol.">
        <title>Oleiagrimonas citrea sp. nov., a marine bacterium isolated from tidal flat sediment and emended description of the genus Oleiagrimonas Fang et al. 2015 and Oleiagrimonas soli.</title>
        <authorList>
            <person name="Yang S.H."/>
            <person name="Seo H.S."/>
            <person name="Seong C.N."/>
            <person name="Kwon K.K."/>
        </authorList>
    </citation>
    <scope>NUCLEOTIDE SEQUENCE [LARGE SCALE GENOMIC DNA]</scope>
    <source>
        <strain evidence="8 9">MEBiC09124</strain>
    </source>
</reference>
<dbReference type="InterPro" id="IPR036866">
    <property type="entry name" value="RibonucZ/Hydroxyglut_hydro"/>
</dbReference>
<dbReference type="InterPro" id="IPR004797">
    <property type="entry name" value="Competence_ComEC/Rec2"/>
</dbReference>
<keyword evidence="5 6" id="KW-0472">Membrane</keyword>
<dbReference type="GO" id="GO:0030420">
    <property type="term" value="P:establishment of competence for transformation"/>
    <property type="evidence" value="ECO:0007669"/>
    <property type="project" value="InterPro"/>
</dbReference>
<feature type="transmembrane region" description="Helical" evidence="6">
    <location>
        <begin position="291"/>
        <end position="311"/>
    </location>
</feature>
<evidence type="ECO:0000313" key="8">
    <source>
        <dbReference type="EMBL" id="NKZ37511.1"/>
    </source>
</evidence>
<evidence type="ECO:0000259" key="7">
    <source>
        <dbReference type="SMART" id="SM00849"/>
    </source>
</evidence>
<dbReference type="Pfam" id="PF00753">
    <property type="entry name" value="Lactamase_B"/>
    <property type="match status" value="1"/>
</dbReference>
<dbReference type="Pfam" id="PF13567">
    <property type="entry name" value="DUF4131"/>
    <property type="match status" value="1"/>
</dbReference>
<feature type="transmembrane region" description="Helical" evidence="6">
    <location>
        <begin position="475"/>
        <end position="497"/>
    </location>
</feature>
<dbReference type="InterPro" id="IPR052159">
    <property type="entry name" value="Competence_DNA_uptake"/>
</dbReference>
<accession>A0A846ZJG4</accession>
<dbReference type="Gene3D" id="3.60.15.10">
    <property type="entry name" value="Ribonuclease Z/Hydroxyacylglutathione hydrolase-like"/>
    <property type="match status" value="1"/>
</dbReference>
<dbReference type="PANTHER" id="PTHR30619">
    <property type="entry name" value="DNA INTERNALIZATION/COMPETENCE PROTEIN COMEC/REC2"/>
    <property type="match status" value="1"/>
</dbReference>
<feature type="transmembrane region" description="Helical" evidence="6">
    <location>
        <begin position="332"/>
        <end position="349"/>
    </location>
</feature>
<keyword evidence="3 6" id="KW-0812">Transmembrane</keyword>
<dbReference type="NCBIfam" id="TIGR00360">
    <property type="entry name" value="ComEC_N-term"/>
    <property type="match status" value="1"/>
</dbReference>
<keyword evidence="4 6" id="KW-1133">Transmembrane helix</keyword>
<evidence type="ECO:0000313" key="9">
    <source>
        <dbReference type="Proteomes" id="UP000541636"/>
    </source>
</evidence>
<sequence length="781" mass="84726">MHVLRDILKPCAKALSAMPFALSLLFGVTAVQCLDVLPSLDALLPLALVAALTAWRCPRARSLCWMVLAFVYCVVRAGAVMQQRLPRRLERQDFDVVGVVEGLPQVRSDADRFVLRVEQARFDGKPFPLHGRLRLAWYRAPKAAARPCLRWRLRVRLRRPRGFMDPGAFDGERQALLERIAAVGYVRKQGPNRSAGRRAFCIDGVRARMARAINHALDGGKGARLLRALGVGDKRGLREGDWRIARADGVSHLLAISGFHIGVAALLGALLIQGIWRLWPSLGKRWPRPAAAALAAVLVASVYACLAGLGLPTLRALLMIAVLAAARVSRRSVHPLQALSLALSAVLLFDPLSVLSAGFWLSFAAVALLLAVLDRRRVSGLRGWLRGTGQAQLLMTVALLPVTAWFFGQGAPWGLLANLFAIPVVSMAVVPLTLAGMALQPISATAAGVLWRIAGWIMRKTWAVLAVMAKWPGAHWYLPAVSGFALLLACIGALWLFAPRGIPGRWLGLLLWFPLLWPRLPPLAPGAFRATVLDVGQGLAVIVRTRHHLLVYDTGARYPSGFNFGDAAVLPAIRASGAGPADRIVISHGDNDHAGGARAVAKAFPDARRLSGEPKRMPVPMPPCHAGQHWSWDGVRMRVLSPPAHLRPLLHGNDLSCVLLIRGRGGRLLLTGDITRRMEPGVARQVGSGPPLILVVPHHGSNTSSSAAFIDALRPRLAVVSAGWLNRFGHPRPKVLARYRRAGVPVLDTATAGAVSIRFPVAAAPRVIARWRRNHSAYWRE</sequence>
<dbReference type="InterPro" id="IPR035681">
    <property type="entry name" value="ComA-like_MBL"/>
</dbReference>
<evidence type="ECO:0000256" key="1">
    <source>
        <dbReference type="ARBA" id="ARBA00004651"/>
    </source>
</evidence>
<organism evidence="8 9">
    <name type="scientific">Oleiagrimonas citrea</name>
    <dbReference type="NCBI Taxonomy" id="1665687"/>
    <lineage>
        <taxon>Bacteria</taxon>
        <taxon>Pseudomonadati</taxon>
        <taxon>Pseudomonadota</taxon>
        <taxon>Gammaproteobacteria</taxon>
        <taxon>Lysobacterales</taxon>
        <taxon>Rhodanobacteraceae</taxon>
        <taxon>Oleiagrimonas</taxon>
    </lineage>
</organism>
<comment type="caution">
    <text evidence="8">The sequence shown here is derived from an EMBL/GenBank/DDBJ whole genome shotgun (WGS) entry which is preliminary data.</text>
</comment>
<evidence type="ECO:0000256" key="4">
    <source>
        <dbReference type="ARBA" id="ARBA00022989"/>
    </source>
</evidence>
<feature type="domain" description="Metallo-beta-lactamase" evidence="7">
    <location>
        <begin position="537"/>
        <end position="724"/>
    </location>
</feature>
<dbReference type="InterPro" id="IPR025405">
    <property type="entry name" value="DUF4131"/>
</dbReference>
<protein>
    <submittedName>
        <fullName evidence="8">DNA internalization-related competence protein ComEC/Rec2</fullName>
    </submittedName>
</protein>
<proteinExistence type="predicted"/>
<dbReference type="PANTHER" id="PTHR30619:SF1">
    <property type="entry name" value="RECOMBINATION PROTEIN 2"/>
    <property type="match status" value="1"/>
</dbReference>
<dbReference type="RefSeq" id="WP_168608131.1">
    <property type="nucleotide sequence ID" value="NZ_JAAZQD010000001.1"/>
</dbReference>
<keyword evidence="9" id="KW-1185">Reference proteome</keyword>
<dbReference type="SUPFAM" id="SSF56281">
    <property type="entry name" value="Metallo-hydrolase/oxidoreductase"/>
    <property type="match status" value="1"/>
</dbReference>
<dbReference type="InterPro" id="IPR001279">
    <property type="entry name" value="Metallo-B-lactamas"/>
</dbReference>
<dbReference type="InterPro" id="IPR004477">
    <property type="entry name" value="ComEC_N"/>
</dbReference>
<dbReference type="CDD" id="cd07731">
    <property type="entry name" value="ComA-like_MBL-fold"/>
    <property type="match status" value="1"/>
</dbReference>
<gene>
    <name evidence="8" type="ORF">HF690_00920</name>
</gene>
<name>A0A846ZJG4_9GAMM</name>
<feature type="transmembrane region" description="Helical" evidence="6">
    <location>
        <begin position="253"/>
        <end position="279"/>
    </location>
</feature>
<feature type="transmembrane region" description="Helical" evidence="6">
    <location>
        <begin position="355"/>
        <end position="373"/>
    </location>
</feature>
<comment type="subcellular location">
    <subcellularLocation>
        <location evidence="1">Cell membrane</location>
        <topology evidence="1">Multi-pass membrane protein</topology>
    </subcellularLocation>
</comment>
<dbReference type="Pfam" id="PF03772">
    <property type="entry name" value="Competence"/>
    <property type="match status" value="1"/>
</dbReference>
<dbReference type="GO" id="GO:0005886">
    <property type="term" value="C:plasma membrane"/>
    <property type="evidence" value="ECO:0007669"/>
    <property type="project" value="UniProtKB-SubCell"/>
</dbReference>
<evidence type="ECO:0000256" key="2">
    <source>
        <dbReference type="ARBA" id="ARBA00022475"/>
    </source>
</evidence>
<dbReference type="EMBL" id="JAAZQD010000001">
    <property type="protein sequence ID" value="NKZ37511.1"/>
    <property type="molecule type" value="Genomic_DNA"/>
</dbReference>
<dbReference type="AlphaFoldDB" id="A0A846ZJG4"/>